<feature type="domain" description="GerMN" evidence="1">
    <location>
        <begin position="212"/>
        <end position="303"/>
    </location>
</feature>
<accession>A0A1J5Q8N3</accession>
<protein>
    <submittedName>
        <fullName evidence="2">Lipoprotein LpqB</fullName>
    </submittedName>
</protein>
<keyword evidence="2" id="KW-0449">Lipoprotein</keyword>
<sequence length="570" mass="58884">MTLARSPRRTRSRAVVLALALVAVMGVLAACDGIPTAGPVGTGDGAVSEPGPVVLLAYGPPADANPQEIVRGFLQAGAAGNTDNFAVAREYLTGSAQSSWDPQQQVVVYSAKGTPQITSPTESEVSLTYPWEATVDANGQYTEAAPGAKWEGTFDLQKDPNGQWRISALPDGVLVSDPNFVSVYRSTPIYFLSKDHTFLVPEIRWFPVRNAVTGAVNALLAGPSQFLRDAVDTAFPDGVTQTVNGVTVDNNGTALVDVSGPVLSADADQRRLMRTQLDVTLMRLPGVRSIQLSVAGVPMQSVTEADLAVDPAPSVLPVAIQGDQLVTLNGTQAAPVPGTGSLAGLGARSPAQSDDGKLVVLLAGPNRLVLAPTAEKAAVTLLTGIHLLAPSVDRFGWIWTGSATVGSPVQAVEANGTPAAISADWLASRTVESIRVSHDGARIAVVSDGQDGVAVDLAAVVRDGSGRPVRLDAPLRVGASLTDASSVVWIDEQTLAVLGRVTGSTSSTVAIVPIGDRTQMLPVLDGVLTLGAGKGDRSIYAGTSDGSVYSLQGLSWRKVVDGISTPAYPG</sequence>
<dbReference type="InterPro" id="IPR019606">
    <property type="entry name" value="GerMN"/>
</dbReference>
<gene>
    <name evidence="2" type="primary">lpqB_1</name>
    <name evidence="2" type="ORF">GALL_382340</name>
</gene>
<proteinExistence type="predicted"/>
<dbReference type="SMART" id="SM00909">
    <property type="entry name" value="Germane"/>
    <property type="match status" value="1"/>
</dbReference>
<dbReference type="Pfam" id="PF10646">
    <property type="entry name" value="Germane"/>
    <property type="match status" value="1"/>
</dbReference>
<dbReference type="EMBL" id="MLJW01001121">
    <property type="protein sequence ID" value="OIQ80022.1"/>
    <property type="molecule type" value="Genomic_DNA"/>
</dbReference>
<dbReference type="Pfam" id="PF25976">
    <property type="entry name" value="LpqB_N"/>
    <property type="match status" value="1"/>
</dbReference>
<dbReference type="Pfam" id="PF10647">
    <property type="entry name" value="Gmad1"/>
    <property type="match status" value="1"/>
</dbReference>
<organism evidence="2">
    <name type="scientific">mine drainage metagenome</name>
    <dbReference type="NCBI Taxonomy" id="410659"/>
    <lineage>
        <taxon>unclassified sequences</taxon>
        <taxon>metagenomes</taxon>
        <taxon>ecological metagenomes</taxon>
    </lineage>
</organism>
<evidence type="ECO:0000313" key="2">
    <source>
        <dbReference type="EMBL" id="OIQ80022.1"/>
    </source>
</evidence>
<dbReference type="InterPro" id="IPR018910">
    <property type="entry name" value="LpqB_C"/>
</dbReference>
<comment type="caution">
    <text evidence="2">The sequence shown here is derived from an EMBL/GenBank/DDBJ whole genome shotgun (WGS) entry which is preliminary data.</text>
</comment>
<reference evidence="2" key="1">
    <citation type="submission" date="2016-10" db="EMBL/GenBank/DDBJ databases">
        <title>Sequence of Gallionella enrichment culture.</title>
        <authorList>
            <person name="Poehlein A."/>
            <person name="Muehling M."/>
            <person name="Daniel R."/>
        </authorList>
    </citation>
    <scope>NUCLEOTIDE SEQUENCE</scope>
</reference>
<evidence type="ECO:0000259" key="1">
    <source>
        <dbReference type="SMART" id="SM00909"/>
    </source>
</evidence>
<dbReference type="PROSITE" id="PS51257">
    <property type="entry name" value="PROKAR_LIPOPROTEIN"/>
    <property type="match status" value="1"/>
</dbReference>
<dbReference type="InterPro" id="IPR059026">
    <property type="entry name" value="LpqB_N"/>
</dbReference>
<dbReference type="AlphaFoldDB" id="A0A1J5Q8N3"/>
<dbReference type="SUPFAM" id="SSF69322">
    <property type="entry name" value="Tricorn protease domain 2"/>
    <property type="match status" value="1"/>
</dbReference>
<name>A0A1J5Q8N3_9ZZZZ</name>